<evidence type="ECO:0000256" key="5">
    <source>
        <dbReference type="ARBA" id="ARBA00023004"/>
    </source>
</evidence>
<proteinExistence type="predicted"/>
<dbReference type="Gene3D" id="3.30.465.10">
    <property type="match status" value="1"/>
</dbReference>
<dbReference type="InterPro" id="IPR016166">
    <property type="entry name" value="FAD-bd_PCMH"/>
</dbReference>
<dbReference type="InterPro" id="IPR036683">
    <property type="entry name" value="CO_DH_flav_C_dom_sf"/>
</dbReference>
<dbReference type="Gene3D" id="3.10.20.30">
    <property type="match status" value="1"/>
</dbReference>
<dbReference type="InterPro" id="IPR014307">
    <property type="entry name" value="Xanthine_DH_ssu"/>
</dbReference>
<dbReference type="CDD" id="cd00207">
    <property type="entry name" value="fer2"/>
    <property type="match status" value="1"/>
</dbReference>
<gene>
    <name evidence="8" type="primary">xdhA</name>
    <name evidence="8" type="ORF">C0029_13725</name>
</gene>
<feature type="domain" description="2Fe-2S ferredoxin-type" evidence="6">
    <location>
        <begin position="1"/>
        <end position="86"/>
    </location>
</feature>
<dbReference type="InterPro" id="IPR002346">
    <property type="entry name" value="Mopterin_DH_FAD-bd"/>
</dbReference>
<dbReference type="GO" id="GO:0071949">
    <property type="term" value="F:FAD binding"/>
    <property type="evidence" value="ECO:0007669"/>
    <property type="project" value="InterPro"/>
</dbReference>
<feature type="domain" description="FAD-binding PCMH-type" evidence="7">
    <location>
        <begin position="187"/>
        <end position="360"/>
    </location>
</feature>
<dbReference type="InterPro" id="IPR036010">
    <property type="entry name" value="2Fe-2S_ferredoxin-like_sf"/>
</dbReference>
<dbReference type="Gene3D" id="1.10.150.120">
    <property type="entry name" value="[2Fe-2S]-binding domain"/>
    <property type="match status" value="1"/>
</dbReference>
<dbReference type="Proteomes" id="UP000235162">
    <property type="component" value="Unassembled WGS sequence"/>
</dbReference>
<dbReference type="Gene3D" id="3.30.43.10">
    <property type="entry name" value="Uridine Diphospho-n-acetylenolpyruvylglucosamine Reductase, domain 2"/>
    <property type="match status" value="1"/>
</dbReference>
<dbReference type="PIRSF" id="PIRSF036557">
    <property type="entry name" value="XdhA_RC"/>
    <property type="match status" value="1"/>
</dbReference>
<dbReference type="GO" id="GO:0005506">
    <property type="term" value="F:iron ion binding"/>
    <property type="evidence" value="ECO:0007669"/>
    <property type="project" value="InterPro"/>
</dbReference>
<dbReference type="SUPFAM" id="SSF54292">
    <property type="entry name" value="2Fe-2S ferredoxin-like"/>
    <property type="match status" value="1"/>
</dbReference>
<protein>
    <submittedName>
        <fullName evidence="8">Xanthine dehydrogenase small subunit</fullName>
    </submittedName>
</protein>
<sequence>MITFLLNSIEHRIDDIDPNTTVLDYLRDHLGRTGTKEGCASGDCGACTVVVARVSADNQLQYRSINACITPIGSLHGQQLLTVEDLAADGDLHPAQEAMVECHGSQCGFCTPGFVMSLYAHYQNHAQPDRQEILESLGGNLCRCTGYRPILDAAVAMYDPALEATPDQPPHNVRGTLAAMAQVPADLKGDNHRYFAPQSSAELAALYLQHPDARLVAGATDLSLELTQSLATITTLIHTGRATDLTDIQETSNHLDIGAAVTYSDSAPLLLHQWPELHELLERLGSKQIRNQGTIGGNIGNASPIGDMPPVLLALNASVILRCGKQRRSVPLDTFFVGYRRTVLGKGEFIERIHVPRRHASTLFRAYKISKRIDDDISTVCGAFALDMDGDRVTSARIAYGGMAEIPRRAHYCEDALRDKPLTEATINAAVAALAEDFCPISDFRASADYRMQVAGNLLRRLQLSHNLPAQQLQVTHYA</sequence>
<dbReference type="SUPFAM" id="SSF55447">
    <property type="entry name" value="CO dehydrogenase flavoprotein C-terminal domain-like"/>
    <property type="match status" value="1"/>
</dbReference>
<dbReference type="InterPro" id="IPR005107">
    <property type="entry name" value="CO_DH_flav_C"/>
</dbReference>
<dbReference type="Pfam" id="PF01799">
    <property type="entry name" value="Fer2_2"/>
    <property type="match status" value="1"/>
</dbReference>
<dbReference type="InterPro" id="IPR006058">
    <property type="entry name" value="2Fe2S_fd_BS"/>
</dbReference>
<dbReference type="Pfam" id="PF00941">
    <property type="entry name" value="FAD_binding_5"/>
    <property type="match status" value="1"/>
</dbReference>
<dbReference type="InterPro" id="IPR016167">
    <property type="entry name" value="FAD-bd_PCMH_sub1"/>
</dbReference>
<dbReference type="GO" id="GO:0051537">
    <property type="term" value="F:2 iron, 2 sulfur cluster binding"/>
    <property type="evidence" value="ECO:0007669"/>
    <property type="project" value="InterPro"/>
</dbReference>
<evidence type="ECO:0000256" key="1">
    <source>
        <dbReference type="ARBA" id="ARBA00022630"/>
    </source>
</evidence>
<dbReference type="InterPro" id="IPR001041">
    <property type="entry name" value="2Fe-2S_ferredoxin-type"/>
</dbReference>
<evidence type="ECO:0000256" key="3">
    <source>
        <dbReference type="ARBA" id="ARBA00022827"/>
    </source>
</evidence>
<name>A0AAP8SMK3_9GAMM</name>
<dbReference type="Gene3D" id="3.30.390.50">
    <property type="entry name" value="CO dehydrogenase flavoprotein, C-terminal domain"/>
    <property type="match status" value="1"/>
</dbReference>
<evidence type="ECO:0000259" key="6">
    <source>
        <dbReference type="PROSITE" id="PS51085"/>
    </source>
</evidence>
<dbReference type="NCBIfam" id="TIGR02963">
    <property type="entry name" value="xanthine_xdhA"/>
    <property type="match status" value="1"/>
</dbReference>
<dbReference type="PROSITE" id="PS51387">
    <property type="entry name" value="FAD_PCMH"/>
    <property type="match status" value="1"/>
</dbReference>
<dbReference type="InterPro" id="IPR036318">
    <property type="entry name" value="FAD-bd_PCMH-like_sf"/>
</dbReference>
<keyword evidence="4" id="KW-0560">Oxidoreductase</keyword>
<dbReference type="InterPro" id="IPR002888">
    <property type="entry name" value="2Fe-2S-bd"/>
</dbReference>
<dbReference type="RefSeq" id="WP_102106357.1">
    <property type="nucleotide sequence ID" value="NZ_BMYL01000003.1"/>
</dbReference>
<dbReference type="Pfam" id="PF00111">
    <property type="entry name" value="Fer2"/>
    <property type="match status" value="1"/>
</dbReference>
<dbReference type="PANTHER" id="PTHR45444:SF3">
    <property type="entry name" value="XANTHINE DEHYDROGENASE"/>
    <property type="match status" value="1"/>
</dbReference>
<dbReference type="SMART" id="SM01092">
    <property type="entry name" value="CO_deh_flav_C"/>
    <property type="match status" value="1"/>
</dbReference>
<dbReference type="AlphaFoldDB" id="A0AAP8SMK3"/>
<dbReference type="SUPFAM" id="SSF56176">
    <property type="entry name" value="FAD-binding/transporter-associated domain-like"/>
    <property type="match status" value="1"/>
</dbReference>
<dbReference type="InterPro" id="IPR036884">
    <property type="entry name" value="2Fe-2S-bd_dom_sf"/>
</dbReference>
<dbReference type="Pfam" id="PF03450">
    <property type="entry name" value="CO_deh_flav_C"/>
    <property type="match status" value="1"/>
</dbReference>
<evidence type="ECO:0000313" key="9">
    <source>
        <dbReference type="Proteomes" id="UP000235162"/>
    </source>
</evidence>
<keyword evidence="1" id="KW-0285">Flavoprotein</keyword>
<reference evidence="8 9" key="1">
    <citation type="submission" date="2018-01" db="EMBL/GenBank/DDBJ databases">
        <title>The draft genome sequence of Halioglobus japonicus S1-36.</title>
        <authorList>
            <person name="Du Z.-J."/>
            <person name="Shi M.-J."/>
        </authorList>
    </citation>
    <scope>NUCLEOTIDE SEQUENCE [LARGE SCALE GENOMIC DNA]</scope>
    <source>
        <strain evidence="8 9">S1-36</strain>
    </source>
</reference>
<dbReference type="PROSITE" id="PS51085">
    <property type="entry name" value="2FE2S_FER_2"/>
    <property type="match status" value="1"/>
</dbReference>
<keyword evidence="2" id="KW-0479">Metal-binding</keyword>
<dbReference type="InterPro" id="IPR012675">
    <property type="entry name" value="Beta-grasp_dom_sf"/>
</dbReference>
<accession>A0AAP8SMK3</accession>
<evidence type="ECO:0000313" key="8">
    <source>
        <dbReference type="EMBL" id="PLW85667.1"/>
    </source>
</evidence>
<comment type="caution">
    <text evidence="8">The sequence shown here is derived from an EMBL/GenBank/DDBJ whole genome shotgun (WGS) entry which is preliminary data.</text>
</comment>
<evidence type="ECO:0000256" key="2">
    <source>
        <dbReference type="ARBA" id="ARBA00022723"/>
    </source>
</evidence>
<dbReference type="SUPFAM" id="SSF47741">
    <property type="entry name" value="CO dehydrogenase ISP C-domain like"/>
    <property type="match status" value="1"/>
</dbReference>
<organism evidence="8 9">
    <name type="scientific">Halioglobus japonicus</name>
    <dbReference type="NCBI Taxonomy" id="930805"/>
    <lineage>
        <taxon>Bacteria</taxon>
        <taxon>Pseudomonadati</taxon>
        <taxon>Pseudomonadota</taxon>
        <taxon>Gammaproteobacteria</taxon>
        <taxon>Cellvibrionales</taxon>
        <taxon>Halieaceae</taxon>
        <taxon>Halioglobus</taxon>
    </lineage>
</organism>
<keyword evidence="9" id="KW-1185">Reference proteome</keyword>
<dbReference type="EMBL" id="PKUR01000003">
    <property type="protein sequence ID" value="PLW85667.1"/>
    <property type="molecule type" value="Genomic_DNA"/>
</dbReference>
<dbReference type="InterPro" id="IPR016208">
    <property type="entry name" value="Ald_Oxase/xanthine_DH-like"/>
</dbReference>
<dbReference type="PROSITE" id="PS00197">
    <property type="entry name" value="2FE2S_FER_1"/>
    <property type="match status" value="1"/>
</dbReference>
<dbReference type="GO" id="GO:0004854">
    <property type="term" value="F:xanthine dehydrogenase activity"/>
    <property type="evidence" value="ECO:0007669"/>
    <property type="project" value="InterPro"/>
</dbReference>
<dbReference type="InterPro" id="IPR012175">
    <property type="entry name" value="Xanth_DH_ssu_bac"/>
</dbReference>
<evidence type="ECO:0000259" key="7">
    <source>
        <dbReference type="PROSITE" id="PS51387"/>
    </source>
</evidence>
<keyword evidence="5" id="KW-0408">Iron</keyword>
<dbReference type="PANTHER" id="PTHR45444">
    <property type="entry name" value="XANTHINE DEHYDROGENASE"/>
    <property type="match status" value="1"/>
</dbReference>
<dbReference type="InterPro" id="IPR016169">
    <property type="entry name" value="FAD-bd_PCMH_sub2"/>
</dbReference>
<keyword evidence="3" id="KW-0274">FAD</keyword>
<evidence type="ECO:0000256" key="4">
    <source>
        <dbReference type="ARBA" id="ARBA00023002"/>
    </source>
</evidence>